<dbReference type="RefSeq" id="WP_182081266.1">
    <property type="nucleotide sequence ID" value="NZ_NWUS01000001.1"/>
</dbReference>
<evidence type="ECO:0000256" key="1">
    <source>
        <dbReference type="SAM" id="MobiDB-lite"/>
    </source>
</evidence>
<dbReference type="Gene3D" id="2.60.450.10">
    <property type="entry name" value="Lipopolysaccharide (LPS) transport protein A like domain"/>
    <property type="match status" value="1"/>
</dbReference>
<dbReference type="Pfam" id="PF06835">
    <property type="entry name" value="LptC"/>
    <property type="match status" value="1"/>
</dbReference>
<feature type="compositionally biased region" description="Low complexity" evidence="1">
    <location>
        <begin position="234"/>
        <end position="246"/>
    </location>
</feature>
<dbReference type="NCBIfam" id="TIGR04409">
    <property type="entry name" value="LptC_YrbK"/>
    <property type="match status" value="1"/>
</dbReference>
<name>A0ABR5ZLJ5_9PROT</name>
<reference evidence="2 3" key="1">
    <citation type="submission" date="2017-09" db="EMBL/GenBank/DDBJ databases">
        <authorList>
            <person name="Jakob F."/>
        </authorList>
    </citation>
    <scope>NUCLEOTIDE SEQUENCE [LARGE SCALE GENOMIC DNA]</scope>
    <source>
        <strain evidence="2 3">TMW 2.1880</strain>
    </source>
</reference>
<dbReference type="InterPro" id="IPR010664">
    <property type="entry name" value="LipoPS_assembly_LptC-rel"/>
</dbReference>
<keyword evidence="3" id="KW-1185">Reference proteome</keyword>
<proteinExistence type="predicted"/>
<evidence type="ECO:0000313" key="3">
    <source>
        <dbReference type="Proteomes" id="UP001516390"/>
    </source>
</evidence>
<organism evidence="2 3">
    <name type="scientific">Bombella favorum</name>
    <dbReference type="NCBI Taxonomy" id="2039164"/>
    <lineage>
        <taxon>Bacteria</taxon>
        <taxon>Pseudomonadati</taxon>
        <taxon>Pseudomonadota</taxon>
        <taxon>Alphaproteobacteria</taxon>
        <taxon>Acetobacterales</taxon>
        <taxon>Acetobacteraceae</taxon>
        <taxon>Bombella</taxon>
    </lineage>
</organism>
<feature type="region of interest" description="Disordered" evidence="1">
    <location>
        <begin position="225"/>
        <end position="246"/>
    </location>
</feature>
<evidence type="ECO:0000313" key="2">
    <source>
        <dbReference type="EMBL" id="MBA5725195.1"/>
    </source>
</evidence>
<gene>
    <name evidence="2" type="primary">lptC</name>
    <name evidence="2" type="ORF">CPA57_02750</name>
</gene>
<dbReference type="Proteomes" id="UP001516390">
    <property type="component" value="Unassembled WGS sequence"/>
</dbReference>
<protein>
    <submittedName>
        <fullName evidence="2">LPS export ABC transporter periplasmic protein LptC</fullName>
    </submittedName>
</protein>
<comment type="caution">
    <text evidence="2">The sequence shown here is derived from an EMBL/GenBank/DDBJ whole genome shotgun (WGS) entry which is preliminary data.</text>
</comment>
<accession>A0ABR5ZLJ5</accession>
<sequence length="246" mass="27517">MSTLPPNRDDFDPDRLEKTRQLDALRQEAMARRRTPPSAEAMAKRSLLLKRAKWGLPGLAVFLLISVGIWPEINHLIHQNSAILASMRHAHTDSGMMEHAAYHDLDSHGHPYTLTARIARQSEPDRIDMTEPEADIMLHNQQWVHARADNGMYLQHEQTLTLNGHVVIYRSDGVLLNSPSADIDLPQEVIATHDWVHAEGPFGTQDAEGAFMDQRTNTLQFLGSGRTDHFEDLSSSPSSPATPNSP</sequence>
<dbReference type="InterPro" id="IPR026265">
    <property type="entry name" value="LptC"/>
</dbReference>
<dbReference type="EMBL" id="NWUS01000001">
    <property type="protein sequence ID" value="MBA5725195.1"/>
    <property type="molecule type" value="Genomic_DNA"/>
</dbReference>